<dbReference type="InterPro" id="IPR003607">
    <property type="entry name" value="HD/PDEase_dom"/>
</dbReference>
<protein>
    <submittedName>
        <fullName evidence="4">HDOD domain-containing protein</fullName>
    </submittedName>
</protein>
<evidence type="ECO:0000256" key="1">
    <source>
        <dbReference type="PROSITE-ProRule" id="PRU00169"/>
    </source>
</evidence>
<dbReference type="Pfam" id="PF00072">
    <property type="entry name" value="Response_reg"/>
    <property type="match status" value="1"/>
</dbReference>
<feature type="modified residue" description="4-aspartylphosphate" evidence="1">
    <location>
        <position position="55"/>
    </location>
</feature>
<dbReference type="SUPFAM" id="SSF109604">
    <property type="entry name" value="HD-domain/PDEase-like"/>
    <property type="match status" value="1"/>
</dbReference>
<dbReference type="InterPro" id="IPR001789">
    <property type="entry name" value="Sig_transdc_resp-reg_receiver"/>
</dbReference>
<organism evidence="4 5">
    <name type="scientific">Denitrobaculum tricleocarpae</name>
    <dbReference type="NCBI Taxonomy" id="2591009"/>
    <lineage>
        <taxon>Bacteria</taxon>
        <taxon>Pseudomonadati</taxon>
        <taxon>Pseudomonadota</taxon>
        <taxon>Alphaproteobacteria</taxon>
        <taxon>Rhodospirillales</taxon>
        <taxon>Rhodospirillaceae</taxon>
        <taxon>Denitrobaculum</taxon>
    </lineage>
</organism>
<gene>
    <name evidence="4" type="ORF">FKG95_18120</name>
</gene>
<dbReference type="GO" id="GO:0000160">
    <property type="term" value="P:phosphorelay signal transduction system"/>
    <property type="evidence" value="ECO:0007669"/>
    <property type="project" value="InterPro"/>
</dbReference>
<dbReference type="EMBL" id="VHSH01000006">
    <property type="protein sequence ID" value="TQV78478.1"/>
    <property type="molecule type" value="Genomic_DNA"/>
</dbReference>
<dbReference type="AlphaFoldDB" id="A0A545TMS9"/>
<dbReference type="Gene3D" id="3.40.50.2300">
    <property type="match status" value="1"/>
</dbReference>
<dbReference type="InterPro" id="IPR014626">
    <property type="entry name" value="Sig_transdc_resp-reg_put"/>
</dbReference>
<feature type="domain" description="Response regulatory" evidence="2">
    <location>
        <begin position="4"/>
        <end position="119"/>
    </location>
</feature>
<name>A0A545TMS9_9PROT</name>
<dbReference type="PROSITE" id="PS51833">
    <property type="entry name" value="HDOD"/>
    <property type="match status" value="1"/>
</dbReference>
<keyword evidence="5" id="KW-1185">Reference proteome</keyword>
<dbReference type="InterPro" id="IPR011006">
    <property type="entry name" value="CheY-like_superfamily"/>
</dbReference>
<dbReference type="Proteomes" id="UP000315252">
    <property type="component" value="Unassembled WGS sequence"/>
</dbReference>
<dbReference type="OrthoDB" id="9803649at2"/>
<dbReference type="PANTHER" id="PTHR33525:SF6">
    <property type="entry name" value="HDOD DOMAIN-CONTAINING PROTEIN"/>
    <property type="match status" value="1"/>
</dbReference>
<sequence>MSARVIFVDDEPNILRGLQRTFRRLRNEWDMDFLDGGEAALSHLSENPVDVIVSDMRMPGVDGAQLMTEAARTHPESLRIILSGEADREMTFRTVGVSHQFLPKPCNTDSLCEKIQRSLAAKSKLPRADLQLAVSGTACLPVSEEALQSLKVAVEGDSSSLEDAADIFASEPGLAAKILQLANSAYFGIGQSVNSPAEAVRLLGIDIIRPLVDKGCFQPMSATPALNSAVFGNTLAQAKTMATLAQKAASEAQASPAEIELARVAGLLHNIGRLVICTNFPNCYTGLESGGAVDPAALSQQEDQAFNCTQDDVGGYLALLWGLPDPVSSAIAYQTTPGTAPDPRDTVLLALQAARQAGGDGRKEAAA</sequence>
<dbReference type="PANTHER" id="PTHR33525">
    <property type="match status" value="1"/>
</dbReference>
<keyword evidence="1" id="KW-0597">Phosphoprotein</keyword>
<dbReference type="SUPFAM" id="SSF52172">
    <property type="entry name" value="CheY-like"/>
    <property type="match status" value="1"/>
</dbReference>
<dbReference type="PIRSF" id="PIRSF036883">
    <property type="entry name" value="RR_HD-GYP_mod"/>
    <property type="match status" value="1"/>
</dbReference>
<dbReference type="RefSeq" id="WP_142897811.1">
    <property type="nucleotide sequence ID" value="NZ_ML660057.1"/>
</dbReference>
<comment type="caution">
    <text evidence="4">The sequence shown here is derived from an EMBL/GenBank/DDBJ whole genome shotgun (WGS) entry which is preliminary data.</text>
</comment>
<dbReference type="CDD" id="cd00077">
    <property type="entry name" value="HDc"/>
    <property type="match status" value="1"/>
</dbReference>
<dbReference type="SMART" id="SM00448">
    <property type="entry name" value="REC"/>
    <property type="match status" value="1"/>
</dbReference>
<dbReference type="Pfam" id="PF08668">
    <property type="entry name" value="HDOD"/>
    <property type="match status" value="1"/>
</dbReference>
<evidence type="ECO:0000259" key="2">
    <source>
        <dbReference type="PROSITE" id="PS50110"/>
    </source>
</evidence>
<feature type="domain" description="HDOD" evidence="3">
    <location>
        <begin position="140"/>
        <end position="337"/>
    </location>
</feature>
<proteinExistence type="predicted"/>
<evidence type="ECO:0000259" key="3">
    <source>
        <dbReference type="PROSITE" id="PS51833"/>
    </source>
</evidence>
<accession>A0A545TMS9</accession>
<dbReference type="InterPro" id="IPR052340">
    <property type="entry name" value="RNase_Y/CdgJ"/>
</dbReference>
<dbReference type="Gene3D" id="1.10.3210.10">
    <property type="entry name" value="Hypothetical protein af1432"/>
    <property type="match status" value="1"/>
</dbReference>
<evidence type="ECO:0000313" key="5">
    <source>
        <dbReference type="Proteomes" id="UP000315252"/>
    </source>
</evidence>
<reference evidence="4 5" key="1">
    <citation type="submission" date="2019-06" db="EMBL/GenBank/DDBJ databases">
        <title>Whole genome sequence for Rhodospirillaceae sp. R148.</title>
        <authorList>
            <person name="Wang G."/>
        </authorList>
    </citation>
    <scope>NUCLEOTIDE SEQUENCE [LARGE SCALE GENOMIC DNA]</scope>
    <source>
        <strain evidence="4 5">R148</strain>
    </source>
</reference>
<evidence type="ECO:0000313" key="4">
    <source>
        <dbReference type="EMBL" id="TQV78478.1"/>
    </source>
</evidence>
<dbReference type="PROSITE" id="PS50110">
    <property type="entry name" value="RESPONSE_REGULATORY"/>
    <property type="match status" value="1"/>
</dbReference>
<dbReference type="InterPro" id="IPR013976">
    <property type="entry name" value="HDOD"/>
</dbReference>